<evidence type="ECO:0000259" key="5">
    <source>
        <dbReference type="PROSITE" id="PS51733"/>
    </source>
</evidence>
<dbReference type="InterPro" id="IPR003142">
    <property type="entry name" value="BPL_C"/>
</dbReference>
<reference evidence="7" key="1">
    <citation type="submission" date="2016-05" db="EMBL/GenBank/DDBJ databases">
        <authorList>
            <person name="Li Y."/>
        </authorList>
    </citation>
    <scope>NUCLEOTIDE SEQUENCE [LARGE SCALE GENOMIC DNA]</scope>
    <source>
        <strain evidence="7">YIC4027</strain>
    </source>
</reference>
<dbReference type="EC" id="6.3.4.15" evidence="3"/>
<accession>A0A1E3V8C0</accession>
<evidence type="ECO:0000256" key="4">
    <source>
        <dbReference type="ARBA" id="ARBA00047846"/>
    </source>
</evidence>
<dbReference type="GO" id="GO:0005737">
    <property type="term" value="C:cytoplasm"/>
    <property type="evidence" value="ECO:0007669"/>
    <property type="project" value="TreeGrafter"/>
</dbReference>
<evidence type="ECO:0000256" key="3">
    <source>
        <dbReference type="ARBA" id="ARBA00024227"/>
    </source>
</evidence>
<dbReference type="AlphaFoldDB" id="A0A1E3V8C0"/>
<dbReference type="EMBL" id="LYBW01000062">
    <property type="protein sequence ID" value="ODR89361.1"/>
    <property type="molecule type" value="Genomic_DNA"/>
</dbReference>
<dbReference type="GO" id="GO:0004077">
    <property type="term" value="F:biotin--[biotin carboxyl-carrier protein] ligase activity"/>
    <property type="evidence" value="ECO:0007669"/>
    <property type="project" value="UniProtKB-EC"/>
</dbReference>
<dbReference type="PANTHER" id="PTHR12835">
    <property type="entry name" value="BIOTIN PROTEIN LIGASE"/>
    <property type="match status" value="1"/>
</dbReference>
<dbReference type="OrthoDB" id="9807064at2"/>
<keyword evidence="7" id="KW-1185">Reference proteome</keyword>
<protein>
    <recommendedName>
        <fullName evidence="3">biotin--[biotin carboxyl-carrier protein] ligase</fullName>
        <ecNumber evidence="3">6.3.4.15</ecNumber>
    </recommendedName>
</protein>
<keyword evidence="1 6" id="KW-0436">Ligase</keyword>
<evidence type="ECO:0000313" key="7">
    <source>
        <dbReference type="Proteomes" id="UP000094342"/>
    </source>
</evidence>
<dbReference type="Gene3D" id="2.30.30.100">
    <property type="match status" value="1"/>
</dbReference>
<evidence type="ECO:0000256" key="1">
    <source>
        <dbReference type="ARBA" id="ARBA00022598"/>
    </source>
</evidence>
<name>A0A1E3V8C0_9HYPH</name>
<dbReference type="SUPFAM" id="SSF55681">
    <property type="entry name" value="Class II aaRS and biotin synthetases"/>
    <property type="match status" value="1"/>
</dbReference>
<dbReference type="Proteomes" id="UP000094342">
    <property type="component" value="Unassembled WGS sequence"/>
</dbReference>
<dbReference type="InterPro" id="IPR004408">
    <property type="entry name" value="Biotin_CoA_COase_ligase"/>
</dbReference>
<dbReference type="Pfam" id="PF02237">
    <property type="entry name" value="BPL_C"/>
    <property type="match status" value="1"/>
</dbReference>
<dbReference type="RefSeq" id="WP_069460753.1">
    <property type="nucleotide sequence ID" value="NZ_LYBW01000062.1"/>
</dbReference>
<dbReference type="STRING" id="1752398.A8M32_23310"/>
<gene>
    <name evidence="6" type="ORF">A8M32_23310</name>
</gene>
<proteinExistence type="predicted"/>
<dbReference type="PANTHER" id="PTHR12835:SF5">
    <property type="entry name" value="BIOTIN--PROTEIN LIGASE"/>
    <property type="match status" value="1"/>
</dbReference>
<dbReference type="PROSITE" id="PS51733">
    <property type="entry name" value="BPL_LPL_CATALYTIC"/>
    <property type="match status" value="1"/>
</dbReference>
<keyword evidence="2" id="KW-0092">Biotin</keyword>
<dbReference type="Pfam" id="PF03099">
    <property type="entry name" value="BPL_LplA_LipB"/>
    <property type="match status" value="1"/>
</dbReference>
<feature type="domain" description="BPL/LPL catalytic" evidence="5">
    <location>
        <begin position="13"/>
        <end position="190"/>
    </location>
</feature>
<organism evidence="6 7">
    <name type="scientific">Sinorhizobium alkalisoli</name>
    <dbReference type="NCBI Taxonomy" id="1752398"/>
    <lineage>
        <taxon>Bacteria</taxon>
        <taxon>Pseudomonadati</taxon>
        <taxon>Pseudomonadota</taxon>
        <taxon>Alphaproteobacteria</taxon>
        <taxon>Hyphomicrobiales</taxon>
        <taxon>Rhizobiaceae</taxon>
        <taxon>Sinorhizobium/Ensifer group</taxon>
        <taxon>Sinorhizobium</taxon>
    </lineage>
</organism>
<comment type="caution">
    <text evidence="6">The sequence shown here is derived from an EMBL/GenBank/DDBJ whole genome shotgun (WGS) entry which is preliminary data.</text>
</comment>
<dbReference type="InterPro" id="IPR045864">
    <property type="entry name" value="aa-tRNA-synth_II/BPL/LPL"/>
</dbReference>
<dbReference type="InterPro" id="IPR004143">
    <property type="entry name" value="BPL_LPL_catalytic"/>
</dbReference>
<dbReference type="CDD" id="cd16442">
    <property type="entry name" value="BPL"/>
    <property type="match status" value="1"/>
</dbReference>
<evidence type="ECO:0000313" key="6">
    <source>
        <dbReference type="EMBL" id="ODR89361.1"/>
    </source>
</evidence>
<evidence type="ECO:0000256" key="2">
    <source>
        <dbReference type="ARBA" id="ARBA00023267"/>
    </source>
</evidence>
<sequence>MTRGQGSGRISAEDFRHVALDEAVSTNSECLARAREGDPGLLWITAERQTGGRGRRGRAWFSEPGNLYASLLLVDAAPVERLHALPLAAAVAVHRAIRRVMPPGGPEVSIKWPNDILIDGRKTCGILLEGEGLPDGRHALVIGCGVNVAATPKEALYPVTSLRQVGATVSPVELFAHLFVTMAETLSLWDRGAGIGAIIDQWRASAKGIGEPITVNLPDRSLSGRFVGIDEDGRLLLDTGAAAPVAIAAGDVFFG</sequence>
<dbReference type="NCBIfam" id="TIGR00121">
    <property type="entry name" value="birA_ligase"/>
    <property type="match status" value="1"/>
</dbReference>
<comment type="catalytic activity">
    <reaction evidence="4">
        <text>biotin + L-lysyl-[protein] + ATP = N(6)-biotinyl-L-lysyl-[protein] + AMP + diphosphate + H(+)</text>
        <dbReference type="Rhea" id="RHEA:11756"/>
        <dbReference type="Rhea" id="RHEA-COMP:9752"/>
        <dbReference type="Rhea" id="RHEA-COMP:10505"/>
        <dbReference type="ChEBI" id="CHEBI:15378"/>
        <dbReference type="ChEBI" id="CHEBI:29969"/>
        <dbReference type="ChEBI" id="CHEBI:30616"/>
        <dbReference type="ChEBI" id="CHEBI:33019"/>
        <dbReference type="ChEBI" id="CHEBI:57586"/>
        <dbReference type="ChEBI" id="CHEBI:83144"/>
        <dbReference type="ChEBI" id="CHEBI:456215"/>
        <dbReference type="EC" id="6.3.4.15"/>
    </reaction>
</comment>
<dbReference type="Gene3D" id="3.30.930.10">
    <property type="entry name" value="Bira Bifunctional Protein, Domain 2"/>
    <property type="match status" value="1"/>
</dbReference>